<proteinExistence type="predicted"/>
<dbReference type="AlphaFoldDB" id="A0A1I6JM29"/>
<reference evidence="1 2" key="1">
    <citation type="submission" date="2016-10" db="EMBL/GenBank/DDBJ databases">
        <authorList>
            <person name="de Groot N.N."/>
        </authorList>
    </citation>
    <scope>NUCLEOTIDE SEQUENCE [LARGE SCALE GENOMIC DNA]</scope>
    <source>
        <strain evidence="1 2">S5-249</strain>
    </source>
</reference>
<dbReference type="STRING" id="1166337.SAMN05192580_0505"/>
<dbReference type="EMBL" id="FOZG01000001">
    <property type="protein sequence ID" value="SFR79987.1"/>
    <property type="molecule type" value="Genomic_DNA"/>
</dbReference>
<name>A0A1I6JM29_9SPHN</name>
<gene>
    <name evidence="1" type="ORF">SAMN05192580_0505</name>
</gene>
<dbReference type="OrthoDB" id="7476470at2"/>
<evidence type="ECO:0000313" key="2">
    <source>
        <dbReference type="Proteomes" id="UP000198824"/>
    </source>
</evidence>
<sequence>MSERDRFVAVSLLTQRDLDRWGNSLRNVYPLGNPDDFSELLRRIDAADADHRSAGSTGSDRQN</sequence>
<accession>A0A1I6JM29</accession>
<organism evidence="1 2">
    <name type="scientific">Sphingomonas jatrophae</name>
    <dbReference type="NCBI Taxonomy" id="1166337"/>
    <lineage>
        <taxon>Bacteria</taxon>
        <taxon>Pseudomonadati</taxon>
        <taxon>Pseudomonadota</taxon>
        <taxon>Alphaproteobacteria</taxon>
        <taxon>Sphingomonadales</taxon>
        <taxon>Sphingomonadaceae</taxon>
        <taxon>Sphingomonas</taxon>
    </lineage>
</organism>
<keyword evidence="2" id="KW-1185">Reference proteome</keyword>
<protein>
    <submittedName>
        <fullName evidence="1">Uncharacterized protein</fullName>
    </submittedName>
</protein>
<dbReference type="Proteomes" id="UP000198824">
    <property type="component" value="Unassembled WGS sequence"/>
</dbReference>
<evidence type="ECO:0000313" key="1">
    <source>
        <dbReference type="EMBL" id="SFR79987.1"/>
    </source>
</evidence>
<dbReference type="RefSeq" id="WP_131819161.1">
    <property type="nucleotide sequence ID" value="NZ_FOZG01000001.1"/>
</dbReference>